<reference evidence="3 4" key="1">
    <citation type="submission" date="2019-02" db="EMBL/GenBank/DDBJ databases">
        <title>Dyella amyloliquefaciens sp. nov., isolated from forest soil.</title>
        <authorList>
            <person name="Gao Z.-H."/>
            <person name="Qiu L.-H."/>
        </authorList>
    </citation>
    <scope>NUCLEOTIDE SEQUENCE [LARGE SCALE GENOMIC DNA]</scope>
    <source>
        <strain evidence="3 4">KACC 12747</strain>
    </source>
</reference>
<evidence type="ECO:0000313" key="4">
    <source>
        <dbReference type="Proteomes" id="UP000291822"/>
    </source>
</evidence>
<protein>
    <submittedName>
        <fullName evidence="3">Class A beta-lactamase-related serine hydrolase</fullName>
    </submittedName>
</protein>
<dbReference type="InterPro" id="IPR001466">
    <property type="entry name" value="Beta-lactam-related"/>
</dbReference>
<dbReference type="EMBL" id="SJTG01000006">
    <property type="protein sequence ID" value="TCI06538.1"/>
    <property type="molecule type" value="Genomic_DNA"/>
</dbReference>
<proteinExistence type="predicted"/>
<dbReference type="InterPro" id="IPR050491">
    <property type="entry name" value="AmpC-like"/>
</dbReference>
<keyword evidence="3" id="KW-0378">Hydrolase</keyword>
<dbReference type="Gene3D" id="3.40.710.10">
    <property type="entry name" value="DD-peptidase/beta-lactamase superfamily"/>
    <property type="match status" value="1"/>
</dbReference>
<dbReference type="InterPro" id="IPR012338">
    <property type="entry name" value="Beta-lactam/transpept-like"/>
</dbReference>
<dbReference type="RefSeq" id="WP_131413363.1">
    <property type="nucleotide sequence ID" value="NZ_SJTG01000006.1"/>
</dbReference>
<dbReference type="Pfam" id="PF00144">
    <property type="entry name" value="Beta-lactamase"/>
    <property type="match status" value="1"/>
</dbReference>
<dbReference type="PANTHER" id="PTHR46825:SF9">
    <property type="entry name" value="BETA-LACTAMASE-RELATED DOMAIN-CONTAINING PROTEIN"/>
    <property type="match status" value="1"/>
</dbReference>
<feature type="transmembrane region" description="Helical" evidence="1">
    <location>
        <begin position="600"/>
        <end position="620"/>
    </location>
</feature>
<keyword evidence="4" id="KW-1185">Reference proteome</keyword>
<dbReference type="SUPFAM" id="SSF56601">
    <property type="entry name" value="beta-lactamase/transpeptidase-like"/>
    <property type="match status" value="1"/>
</dbReference>
<feature type="transmembrane region" description="Helical" evidence="1">
    <location>
        <begin position="521"/>
        <end position="542"/>
    </location>
</feature>
<feature type="transmembrane region" description="Helical" evidence="1">
    <location>
        <begin position="562"/>
        <end position="580"/>
    </location>
</feature>
<sequence length="658" mass="71918">MNAVAPASRRTLRPWQRMLVAVAAAFAVAATAQIQIIPLPEQKPATVRQLGAHELAAGDVQDWADGAMAQAMSRNPVAAAVIVVVKDNNVLFSRGYGYADQASKKPVDPATTLFRVGSTSTLFTWTAVMQLVEQGKLDLDADINRYLDFTIPPHDGKPVTLRELMTHSAGFEDAVKDLYLPHAAPPMSNEAWLKRWVPARIFPAGEVVAYSNYGAALAGYIVQRAAGQPFDDYVEQHIFRRLGMQHATFRQPLPAALQADMAPGYAPASAAPHAFERIAAAPAGALSISGDDMGRFMIAQLQGGGVGDTQLMTAPTMQLMHAFRRASVPGLRPGGLGFMHLDRNGQDIIGQRGATRFFRSELALLPQQHTGLFVALDGAADGALLRELLDGFTDRYFPAPPQIVPPTLATAREHGALLVGRYLPSRRSASNFRGLRDLFVQTSVSMAPDGTLQTPGLDPLQRPARWREVKPFLWLDDASGDHLGAAMQDGRVQWLSTDALAASQLWLPVPRWQSTAWNLRVLGATFGVFLLAALSWPLAALVRRLRGRPLALGDAALRWYRLSRVTAVLQLLFAAGWWLMLPRLDGGTSQLDLRLRLLQLVGLLAVAGTIAIAVNAWFAWRQPTGWWRRLNSVVLLLAGFVTLWYVGSQHLLSLRLDY</sequence>
<name>A0A4R0YEP7_9GAMM</name>
<keyword evidence="1" id="KW-0472">Membrane</keyword>
<gene>
    <name evidence="3" type="ORF">EZM97_34225</name>
</gene>
<evidence type="ECO:0000259" key="2">
    <source>
        <dbReference type="Pfam" id="PF00144"/>
    </source>
</evidence>
<dbReference type="PANTHER" id="PTHR46825">
    <property type="entry name" value="D-ALANYL-D-ALANINE-CARBOXYPEPTIDASE/ENDOPEPTIDASE AMPH"/>
    <property type="match status" value="1"/>
</dbReference>
<evidence type="ECO:0000256" key="1">
    <source>
        <dbReference type="SAM" id="Phobius"/>
    </source>
</evidence>
<keyword evidence="1" id="KW-1133">Transmembrane helix</keyword>
<comment type="caution">
    <text evidence="3">The sequence shown here is derived from an EMBL/GenBank/DDBJ whole genome shotgun (WGS) entry which is preliminary data.</text>
</comment>
<organism evidence="3 4">
    <name type="scientific">Dyella soli</name>
    <dbReference type="NCBI Taxonomy" id="522319"/>
    <lineage>
        <taxon>Bacteria</taxon>
        <taxon>Pseudomonadati</taxon>
        <taxon>Pseudomonadota</taxon>
        <taxon>Gammaproteobacteria</taxon>
        <taxon>Lysobacterales</taxon>
        <taxon>Rhodanobacteraceae</taxon>
        <taxon>Dyella</taxon>
    </lineage>
</organism>
<accession>A0A4R0YEP7</accession>
<feature type="domain" description="Beta-lactamase-related" evidence="2">
    <location>
        <begin position="67"/>
        <end position="376"/>
    </location>
</feature>
<dbReference type="Proteomes" id="UP000291822">
    <property type="component" value="Unassembled WGS sequence"/>
</dbReference>
<dbReference type="AlphaFoldDB" id="A0A4R0YEP7"/>
<feature type="transmembrane region" description="Helical" evidence="1">
    <location>
        <begin position="632"/>
        <end position="652"/>
    </location>
</feature>
<keyword evidence="1" id="KW-0812">Transmembrane</keyword>
<dbReference type="GO" id="GO:0016787">
    <property type="term" value="F:hydrolase activity"/>
    <property type="evidence" value="ECO:0007669"/>
    <property type="project" value="UniProtKB-KW"/>
</dbReference>
<evidence type="ECO:0000313" key="3">
    <source>
        <dbReference type="EMBL" id="TCI06538.1"/>
    </source>
</evidence>